<sequence>MSMSLSPHFNKTLLATVLSLALSSPSYSSLVRNDISYQYFRDFAENKGQFVPNAQNIPIYNQSGQYVGTMMQNIPMPDFSAVNRNSGIATLVDPQYVTSVKHNVGYQNVEFGSPGSHNDAHHFSYHIVDRNNHPTFDYHAPRLHKLVTETAPFPLSPITERADGKINSAPYLDHQRFPLFVRVGSGTQGIRDEQRNPTRLSGAYQYLTGGGTVNLAPTQTHSTLLFFRGDIFGNSNGPMTTYGMPGDSGSPLFVFDKQQNKWVVAGVQSVFSGEKGDLNGYAITQPNFIRQSKQDDEIQFTNRSPNATFHWSATSGVSTLVENNGQQRLTIDIPHTTQTANDLARGKTLHISGQSGTLVLNDTIHQGAGALYFNQDFTVKPQSDQMWIGAGISVAENKQVNWQVSNPKNDRLSKIGAGTLYVNGMGKNEGDISIGEGKVILAQRADSQGQQQAFERVGIVSGRATVVLNDANQVRSNNIYFGYRGGRLDLNGNNITFSRIQNVDEGANIVNHNTTQTASVTITGGKPLSAESIEWVSWGEQPKTALALYEYINPWRNNRSDYFRLKAGQSPNNYFPTNAASNHAWEYLGNNKRNVTQSVLNEYIRQHQVSPFTQSDIEWGQWAKSPLGEITVYEYVNNHRSNRLDYFLLKPGGDPSTYFPLDQNSNSAWEYIGNNRQQAVEEALKRANNRRSIDTPFNTAFNGYFGEQDKSKPNGKLNVIYDTDDSTTHLISGGTNINGKFNILGGTVLLSGKPEPKARQYIDGNFKETFSHTQWLNRSFKATSTHLENNARLYIGRNVQQVTGNFHLQDNATLHIGFVQDETPVCIRSDYENRLTCQHNVQLPQNVLDSIPTTNINGDINLLHNSRFTLGKAHYLSTIQAKDKAEVRLTPHSRWTMWENSNLIHLAMDNARLTLNPAFDGSNSRSTINSYRTLTVNGNLSGNGRFDFLTNLAEAQTDKLIVNGIATGQYQLGIKNTGAEPKVIQSPNLVELRNARQNKYQVKFGLENGYVDLGAYRYILRNQHNRYHLYSPLREAQEENPHNPQALQEAQNQLSQANQDITRLDRETKRLSAEKQQSAQQLNKAERDSRNNAYFMYFGRRIIISPNNHTKQQLKQAQQRFNQKSEELRIALANLAQAKREAQAAQHALEAAQHQSVSAQVLEQAQRLCLNAGQTENICRSIALVSAENSPEMQRLANAQAEVDRLISEQEEAKQQLAQAEAIQQDTTQAVNSEQNITTATETDTSTTERSITNLNDNTEIREPQQAAAPEQPLATVAEAEADTSNADQPIVNLDGSTEIRELQQAVSAEAKSTETADIPPPQLSQAEGISRYSNLALSDLTAQTNMLLRIGHQFDRHLLTYNESPSSVWVNGEAQNARFQSSNYRTFRQESNLVQLGAATALNDALQIGALLSQSRANNRFEQGSGRSDLTLFGGYLKAQSANGLLATLDLNLGQANNRVDLDGRQARFHRHIYSVGLNLAKQWDLASFRLQPSIGARYHRLSSVNYELNQAQIAIKSISLPSYQLGIKIDKTFELNGIYLSPSFASYYVNTPRKTLAADTVKVNQHSLRQQFGRYLSHELGLNVKFNQWEIATHLNYIKGNEIGKQAAVSLKVGYQW</sequence>
<evidence type="ECO:0000259" key="19">
    <source>
        <dbReference type="PROSITE" id="PS51691"/>
    </source>
</evidence>
<keyword evidence="15" id="KW-0998">Cell outer membrane</keyword>
<dbReference type="InterPro" id="IPR012332">
    <property type="entry name" value="Autotransporter_pectin_lyase_C"/>
</dbReference>
<evidence type="ECO:0000256" key="8">
    <source>
        <dbReference type="ARBA" id="ARBA00022692"/>
    </source>
</evidence>
<feature type="chain" id="PRO_5021395501" description="IgA-specific serine endopeptidase" evidence="17">
    <location>
        <begin position="29"/>
        <end position="1619"/>
    </location>
</feature>
<dbReference type="Gene3D" id="3.30.160.280">
    <property type="match status" value="2"/>
</dbReference>
<gene>
    <name evidence="20" type="ORF">E4T80_07020</name>
</gene>
<keyword evidence="6" id="KW-0964">Secreted</keyword>
<feature type="compositionally biased region" description="Low complexity" evidence="16">
    <location>
        <begin position="1264"/>
        <end position="1273"/>
    </location>
</feature>
<reference evidence="20 21" key="1">
    <citation type="submission" date="2019-03" db="EMBL/GenBank/DDBJ databases">
        <title>Diversity of the mouse oral microbiome.</title>
        <authorList>
            <person name="Joseph S."/>
            <person name="Aduse-Opoku J."/>
            <person name="Curtis M."/>
            <person name="Wade W."/>
            <person name="Hashim A."/>
        </authorList>
    </citation>
    <scope>NUCLEOTIDE SEQUENCE [LARGE SCALE GENOMIC DNA]</scope>
    <source>
        <strain evidence="20 21">WT12</strain>
    </source>
</reference>
<dbReference type="Proteomes" id="UP000297396">
    <property type="component" value="Unassembled WGS sequence"/>
</dbReference>
<dbReference type="Pfam" id="PF02395">
    <property type="entry name" value="Peptidase_S6"/>
    <property type="match status" value="1"/>
</dbReference>
<evidence type="ECO:0000256" key="12">
    <source>
        <dbReference type="ARBA" id="ARBA00022825"/>
    </source>
</evidence>
<evidence type="ECO:0000256" key="15">
    <source>
        <dbReference type="ARBA" id="ARBA00023237"/>
    </source>
</evidence>
<keyword evidence="8" id="KW-0812">Transmembrane</keyword>
<evidence type="ECO:0000256" key="6">
    <source>
        <dbReference type="ARBA" id="ARBA00022525"/>
    </source>
</evidence>
<dbReference type="Gene3D" id="2.40.128.130">
    <property type="entry name" value="Autotransporter beta-domain"/>
    <property type="match status" value="1"/>
</dbReference>
<feature type="region of interest" description="Disordered" evidence="16">
    <location>
        <begin position="1306"/>
        <end position="1326"/>
    </location>
</feature>
<evidence type="ECO:0008006" key="22">
    <source>
        <dbReference type="Google" id="ProtNLM"/>
    </source>
</evidence>
<dbReference type="Pfam" id="PF03212">
    <property type="entry name" value="Pertactin"/>
    <property type="match status" value="1"/>
</dbReference>
<protein>
    <recommendedName>
        <fullName evidence="22">IgA-specific serine endopeptidase</fullName>
    </recommendedName>
</protein>
<dbReference type="GO" id="GO:0004252">
    <property type="term" value="F:serine-type endopeptidase activity"/>
    <property type="evidence" value="ECO:0007669"/>
    <property type="project" value="InterPro"/>
</dbReference>
<keyword evidence="7" id="KW-0645">Protease</keyword>
<dbReference type="PROSITE" id="PS51691">
    <property type="entry name" value="PEPTIDASE_S6"/>
    <property type="match status" value="1"/>
</dbReference>
<keyword evidence="5" id="KW-1134">Transmembrane beta strand</keyword>
<dbReference type="GO" id="GO:0009279">
    <property type="term" value="C:cell outer membrane"/>
    <property type="evidence" value="ECO:0007669"/>
    <property type="project" value="UniProtKB-SubCell"/>
</dbReference>
<feature type="region of interest" description="Disordered" evidence="16">
    <location>
        <begin position="1227"/>
        <end position="1291"/>
    </location>
</feature>
<dbReference type="InterPro" id="IPR000710">
    <property type="entry name" value="Peptidase_S6"/>
</dbReference>
<dbReference type="InterPro" id="IPR011050">
    <property type="entry name" value="Pectin_lyase_fold/virulence"/>
</dbReference>
<keyword evidence="11" id="KW-0378">Hydrolase</keyword>
<dbReference type="EMBL" id="SPPA01000013">
    <property type="protein sequence ID" value="TFV10165.1"/>
    <property type="molecule type" value="Genomic_DNA"/>
</dbReference>
<evidence type="ECO:0000256" key="16">
    <source>
        <dbReference type="SAM" id="MobiDB-lite"/>
    </source>
</evidence>
<evidence type="ECO:0000256" key="4">
    <source>
        <dbReference type="ARBA" id="ARBA00004613"/>
    </source>
</evidence>
<dbReference type="Gene3D" id="2.160.20.20">
    <property type="match status" value="2"/>
</dbReference>
<keyword evidence="10" id="KW-0574">Periplasm</keyword>
<feature type="domain" description="Peptidase S6" evidence="19">
    <location>
        <begin position="29"/>
        <end position="291"/>
    </location>
</feature>
<evidence type="ECO:0000256" key="7">
    <source>
        <dbReference type="ARBA" id="ARBA00022670"/>
    </source>
</evidence>
<keyword evidence="9 17" id="KW-0732">Signal</keyword>
<evidence type="ECO:0000313" key="21">
    <source>
        <dbReference type="Proteomes" id="UP000297396"/>
    </source>
</evidence>
<dbReference type="PROSITE" id="PS51208">
    <property type="entry name" value="AUTOTRANSPORTER"/>
    <property type="match status" value="1"/>
</dbReference>
<dbReference type="InterPro" id="IPR050909">
    <property type="entry name" value="Bact_Autotransporter_VF"/>
</dbReference>
<dbReference type="PANTHER" id="PTHR12338:SF10">
    <property type="entry name" value="ADHESION AND PENETRATION PROTEIN AUTOTRANSPORTER"/>
    <property type="match status" value="1"/>
</dbReference>
<dbReference type="SUPFAM" id="SSF103515">
    <property type="entry name" value="Autotransporter"/>
    <property type="match status" value="1"/>
</dbReference>
<evidence type="ECO:0000256" key="9">
    <source>
        <dbReference type="ARBA" id="ARBA00022729"/>
    </source>
</evidence>
<dbReference type="CDD" id="cd01343">
    <property type="entry name" value="PL1_Passenger_AT"/>
    <property type="match status" value="1"/>
</dbReference>
<dbReference type="SUPFAM" id="SSF51126">
    <property type="entry name" value="Pectin lyase-like"/>
    <property type="match status" value="1"/>
</dbReference>
<name>A0A4Y9K0E4_9PAST</name>
<dbReference type="PANTHER" id="PTHR12338">
    <property type="entry name" value="AUTOTRANSPORTER"/>
    <property type="match status" value="1"/>
</dbReference>
<dbReference type="Pfam" id="PF03797">
    <property type="entry name" value="Autotransporter"/>
    <property type="match status" value="1"/>
</dbReference>
<keyword evidence="13" id="KW-0472">Membrane</keyword>
<keyword evidence="14" id="KW-0865">Zymogen</keyword>
<evidence type="ECO:0000256" key="5">
    <source>
        <dbReference type="ARBA" id="ARBA00022452"/>
    </source>
</evidence>
<comment type="subcellular location">
    <subcellularLocation>
        <location evidence="3">Cell outer membrane</location>
        <topology evidence="3">Multi-pass membrane protein</topology>
    </subcellularLocation>
    <subcellularLocation>
        <location evidence="1">Cell surface</location>
    </subcellularLocation>
    <subcellularLocation>
        <location evidence="2">Periplasm</location>
    </subcellularLocation>
    <subcellularLocation>
        <location evidence="4">Secreted</location>
    </subcellularLocation>
</comment>
<feature type="signal peptide" evidence="17">
    <location>
        <begin position="1"/>
        <end position="28"/>
    </location>
</feature>
<dbReference type="SMART" id="SM00869">
    <property type="entry name" value="Autotransporter"/>
    <property type="match status" value="1"/>
</dbReference>
<accession>A0A4Y9K0E4</accession>
<feature type="domain" description="Autotransporter" evidence="18">
    <location>
        <begin position="1362"/>
        <end position="1619"/>
    </location>
</feature>
<feature type="compositionally biased region" description="Low complexity" evidence="16">
    <location>
        <begin position="1237"/>
        <end position="1253"/>
    </location>
</feature>
<feature type="region of interest" description="Disordered" evidence="16">
    <location>
        <begin position="1036"/>
        <end position="1056"/>
    </location>
</feature>
<dbReference type="InterPro" id="IPR057393">
    <property type="entry name" value="PIC_HAP1_IgA0_b-sol2"/>
</dbReference>
<evidence type="ECO:0000256" key="1">
    <source>
        <dbReference type="ARBA" id="ARBA00004241"/>
    </source>
</evidence>
<evidence type="ECO:0000256" key="10">
    <source>
        <dbReference type="ARBA" id="ARBA00022764"/>
    </source>
</evidence>
<organism evidence="20 21">
    <name type="scientific">Muribacter muris</name>
    <dbReference type="NCBI Taxonomy" id="67855"/>
    <lineage>
        <taxon>Bacteria</taxon>
        <taxon>Pseudomonadati</taxon>
        <taxon>Pseudomonadota</taxon>
        <taxon>Gammaproteobacteria</taxon>
        <taxon>Pasteurellales</taxon>
        <taxon>Pasteurellaceae</taxon>
        <taxon>Muribacter</taxon>
    </lineage>
</organism>
<evidence type="ECO:0000256" key="14">
    <source>
        <dbReference type="ARBA" id="ARBA00023145"/>
    </source>
</evidence>
<evidence type="ECO:0000256" key="11">
    <source>
        <dbReference type="ARBA" id="ARBA00022801"/>
    </source>
</evidence>
<evidence type="ECO:0000259" key="18">
    <source>
        <dbReference type="PROSITE" id="PS51208"/>
    </source>
</evidence>
<feature type="compositionally biased region" description="Polar residues" evidence="16">
    <location>
        <begin position="1042"/>
        <end position="1056"/>
    </location>
</feature>
<dbReference type="GO" id="GO:0005576">
    <property type="term" value="C:extracellular region"/>
    <property type="evidence" value="ECO:0007669"/>
    <property type="project" value="UniProtKB-SubCell"/>
</dbReference>
<evidence type="ECO:0000313" key="20">
    <source>
        <dbReference type="EMBL" id="TFV10165.1"/>
    </source>
</evidence>
<keyword evidence="12" id="KW-0720">Serine protease</keyword>
<comment type="caution">
    <text evidence="20">The sequence shown here is derived from an EMBL/GenBank/DDBJ whole genome shotgun (WGS) entry which is preliminary data.</text>
</comment>
<dbReference type="GO" id="GO:0042597">
    <property type="term" value="C:periplasmic space"/>
    <property type="evidence" value="ECO:0007669"/>
    <property type="project" value="UniProtKB-SubCell"/>
</dbReference>
<evidence type="ECO:0000256" key="17">
    <source>
        <dbReference type="SAM" id="SignalP"/>
    </source>
</evidence>
<feature type="compositionally biased region" description="Polar residues" evidence="16">
    <location>
        <begin position="1227"/>
        <end position="1236"/>
    </location>
</feature>
<dbReference type="InterPro" id="IPR004899">
    <property type="entry name" value="Pertactin_central"/>
</dbReference>
<dbReference type="GO" id="GO:0009986">
    <property type="term" value="C:cell surface"/>
    <property type="evidence" value="ECO:0007669"/>
    <property type="project" value="UniProtKB-SubCell"/>
</dbReference>
<dbReference type="InterPro" id="IPR036709">
    <property type="entry name" value="Autotransporte_beta_dom_sf"/>
</dbReference>
<dbReference type="Gene3D" id="2.40.10.120">
    <property type="match status" value="1"/>
</dbReference>
<dbReference type="InterPro" id="IPR005546">
    <property type="entry name" value="Autotransporte_beta"/>
</dbReference>
<dbReference type="PRINTS" id="PR00921">
    <property type="entry name" value="IGASERPTASE"/>
</dbReference>
<evidence type="ECO:0000256" key="3">
    <source>
        <dbReference type="ARBA" id="ARBA00004571"/>
    </source>
</evidence>
<dbReference type="GO" id="GO:0006508">
    <property type="term" value="P:proteolysis"/>
    <property type="evidence" value="ECO:0007669"/>
    <property type="project" value="UniProtKB-KW"/>
</dbReference>
<evidence type="ECO:0000256" key="13">
    <source>
        <dbReference type="ARBA" id="ARBA00023136"/>
    </source>
</evidence>
<evidence type="ECO:0000256" key="2">
    <source>
        <dbReference type="ARBA" id="ARBA00004418"/>
    </source>
</evidence>
<dbReference type="RefSeq" id="WP_135056590.1">
    <property type="nucleotide sequence ID" value="NZ_JADGLC010000013.1"/>
</dbReference>
<dbReference type="OrthoDB" id="8610050at2"/>
<dbReference type="Pfam" id="PF24078">
    <property type="entry name" value="Beta-sol_PIC_HAP1_IgA0_2nd"/>
    <property type="match status" value="1"/>
</dbReference>
<dbReference type="InterPro" id="IPR030396">
    <property type="entry name" value="Peptidase_S6_dom"/>
</dbReference>
<proteinExistence type="predicted"/>